<dbReference type="AlphaFoldDB" id="A0A7J6KHG3"/>
<feature type="non-terminal residue" evidence="1">
    <location>
        <position position="137"/>
    </location>
</feature>
<dbReference type="EMBL" id="JAAPAO010003308">
    <property type="protein sequence ID" value="KAF4646568.1"/>
    <property type="molecule type" value="Genomic_DNA"/>
</dbReference>
<dbReference type="Proteomes" id="UP000591131">
    <property type="component" value="Unassembled WGS sequence"/>
</dbReference>
<reference evidence="1 2" key="1">
    <citation type="submission" date="2020-04" db="EMBL/GenBank/DDBJ databases">
        <title>Perkinsus chesapeaki whole genome sequence.</title>
        <authorList>
            <person name="Bogema D.R."/>
        </authorList>
    </citation>
    <scope>NUCLEOTIDE SEQUENCE [LARGE SCALE GENOMIC DNA]</scope>
    <source>
        <strain evidence="1">ATCC PRA-425</strain>
    </source>
</reference>
<organism evidence="1 2">
    <name type="scientific">Perkinsus chesapeaki</name>
    <name type="common">Clam parasite</name>
    <name type="synonym">Perkinsus andrewsi</name>
    <dbReference type="NCBI Taxonomy" id="330153"/>
    <lineage>
        <taxon>Eukaryota</taxon>
        <taxon>Sar</taxon>
        <taxon>Alveolata</taxon>
        <taxon>Perkinsozoa</taxon>
        <taxon>Perkinsea</taxon>
        <taxon>Perkinsida</taxon>
        <taxon>Perkinsidae</taxon>
        <taxon>Perkinsus</taxon>
    </lineage>
</organism>
<sequence>EFNRRSEISDHDGWALYDRIRSTASAIGEEYTLWRESQALDQQRRHRARLAIKKKLHISDSFAVGDEINFEGQIHNISAINYDESGHIITVQLSDNTVVPVSSIRKTATNNVVENIPLYATTGDDMRFKVDEYVFYR</sequence>
<evidence type="ECO:0000313" key="1">
    <source>
        <dbReference type="EMBL" id="KAF4646568.1"/>
    </source>
</evidence>
<comment type="caution">
    <text evidence="1">The sequence shown here is derived from an EMBL/GenBank/DDBJ whole genome shotgun (WGS) entry which is preliminary data.</text>
</comment>
<name>A0A7J6KHG3_PERCH</name>
<accession>A0A7J6KHG3</accession>
<proteinExistence type="predicted"/>
<evidence type="ECO:0000313" key="2">
    <source>
        <dbReference type="Proteomes" id="UP000591131"/>
    </source>
</evidence>
<keyword evidence="2" id="KW-1185">Reference proteome</keyword>
<protein>
    <submittedName>
        <fullName evidence="1">Uncharacterized protein</fullName>
    </submittedName>
</protein>
<feature type="non-terminal residue" evidence="1">
    <location>
        <position position="1"/>
    </location>
</feature>
<gene>
    <name evidence="1" type="ORF">FOL47_005983</name>
</gene>